<evidence type="ECO:0008006" key="6">
    <source>
        <dbReference type="Google" id="ProtNLM"/>
    </source>
</evidence>
<feature type="region of interest" description="Disordered" evidence="1">
    <location>
        <begin position="716"/>
        <end position="739"/>
    </location>
</feature>
<keyword evidence="5" id="KW-1185">Reference proteome</keyword>
<feature type="compositionally biased region" description="Gly residues" evidence="1">
    <location>
        <begin position="228"/>
        <end position="284"/>
    </location>
</feature>
<feature type="region of interest" description="Disordered" evidence="1">
    <location>
        <begin position="228"/>
        <end position="375"/>
    </location>
</feature>
<evidence type="ECO:0000256" key="1">
    <source>
        <dbReference type="SAM" id="MobiDB-lite"/>
    </source>
</evidence>
<gene>
    <name evidence="4" type="ORF">NVV95_04835</name>
</gene>
<feature type="chain" id="PRO_5046939967" description="Bacterial Ig-like domain-containing protein" evidence="3">
    <location>
        <begin position="27"/>
        <end position="739"/>
    </location>
</feature>
<comment type="caution">
    <text evidence="4">The sequence shown here is derived from an EMBL/GenBank/DDBJ whole genome shotgun (WGS) entry which is preliminary data.</text>
</comment>
<feature type="transmembrane region" description="Helical" evidence="2">
    <location>
        <begin position="580"/>
        <end position="599"/>
    </location>
</feature>
<evidence type="ECO:0000256" key="2">
    <source>
        <dbReference type="SAM" id="Phobius"/>
    </source>
</evidence>
<feature type="compositionally biased region" description="Polar residues" evidence="1">
    <location>
        <begin position="345"/>
        <end position="356"/>
    </location>
</feature>
<proteinExistence type="predicted"/>
<protein>
    <recommendedName>
        <fullName evidence="6">Bacterial Ig-like domain-containing protein</fullName>
    </recommendedName>
</protein>
<keyword evidence="3" id="KW-0732">Signal</keyword>
<feature type="transmembrane region" description="Helical" evidence="2">
    <location>
        <begin position="532"/>
        <end position="551"/>
    </location>
</feature>
<feature type="transmembrane region" description="Helical" evidence="2">
    <location>
        <begin position="684"/>
        <end position="703"/>
    </location>
</feature>
<keyword evidence="2" id="KW-0812">Transmembrane</keyword>
<feature type="transmembrane region" description="Helical" evidence="2">
    <location>
        <begin position="652"/>
        <end position="672"/>
    </location>
</feature>
<feature type="compositionally biased region" description="Low complexity" evidence="1">
    <location>
        <begin position="722"/>
        <end position="739"/>
    </location>
</feature>
<dbReference type="RefSeq" id="WP_259485409.1">
    <property type="nucleotide sequence ID" value="NZ_JANTEZ010000002.1"/>
</dbReference>
<feature type="signal peptide" evidence="3">
    <location>
        <begin position="1"/>
        <end position="26"/>
    </location>
</feature>
<feature type="compositionally biased region" description="Polar residues" evidence="1">
    <location>
        <begin position="322"/>
        <end position="334"/>
    </location>
</feature>
<feature type="transmembrane region" description="Helical" evidence="2">
    <location>
        <begin position="398"/>
        <end position="422"/>
    </location>
</feature>
<dbReference type="Gene3D" id="2.60.40.10">
    <property type="entry name" value="Immunoglobulins"/>
    <property type="match status" value="1"/>
</dbReference>
<dbReference type="InterPro" id="IPR013783">
    <property type="entry name" value="Ig-like_fold"/>
</dbReference>
<evidence type="ECO:0000313" key="5">
    <source>
        <dbReference type="Proteomes" id="UP001165580"/>
    </source>
</evidence>
<sequence length="739" mass="71878">MKYRAILRAAVLGVLALVLVAPAASALGAPLDLIVTTAPPPGSVLVASSSGALVAGPVTLGGTATHDASVSVAASSGGDALCTTTALADGSWTCSLGSAPDLVGPVAVSSAGETVLLDFSVLGPPALRTDPPGTVVSSVTADEASQPVSGTGAPGAIVSVVISDVDGAGDGCSAAVAADGSWSCTVPAPPPGAGPYSVGVSQAYPWAPGVVVEGDGAAYDYEAPGVVGPGVGSGDGSGDPGGGEPGAGGPGDGGAEPPDGGGVPGGSGGGAGAGGGVPDVGGSGTPSQTPEVVLDASESSPPGGDTDESVSPIDVAAIESGAESTKSDPQSGTLATPVPHERSEASGTPGTGNNSDAGDAAETDGSTEAGDDFLAGAPALGGGGVSAFSGSLRTVGEVASIGVVGVVQLGLLVAGMLLLVMVPGGILESTVHDNWPRIERAWPITWFSALRERRRSHAGSRASVSAWVWAGGTIAVGAVASVFVAPGSEGGAWPELLALLGSFAIALSVANAVPLAATSGYAWARLRRRARLLVRPSTLLLTAGTVLLSRAAGLEPGFVFGASIGLVFAIALERASGARAVVVGTLASLLLGLGTWTAASALRSSPGAGAGDALLLDTLTAITVCTLSGPVVALLPLRFLDGHRLFAVSRGAWAGLYAVSLAAFAVVLLPLADAWSSVTTDLGWWLACLAASSAITAAVWLYFRYVPAPRHLTQPTAASEDAAPLPSRSARTSARSPAD</sequence>
<evidence type="ECO:0000313" key="4">
    <source>
        <dbReference type="EMBL" id="MCS5713874.1"/>
    </source>
</evidence>
<dbReference type="EMBL" id="JANTEZ010000002">
    <property type="protein sequence ID" value="MCS5713874.1"/>
    <property type="molecule type" value="Genomic_DNA"/>
</dbReference>
<accession>A0ABT2GCD7</accession>
<evidence type="ECO:0000256" key="3">
    <source>
        <dbReference type="SAM" id="SignalP"/>
    </source>
</evidence>
<organism evidence="4 5">
    <name type="scientific">Herbiconiux gentiana</name>
    <dbReference type="NCBI Taxonomy" id="2970912"/>
    <lineage>
        <taxon>Bacteria</taxon>
        <taxon>Bacillati</taxon>
        <taxon>Actinomycetota</taxon>
        <taxon>Actinomycetes</taxon>
        <taxon>Micrococcales</taxon>
        <taxon>Microbacteriaceae</taxon>
        <taxon>Herbiconiux</taxon>
    </lineage>
</organism>
<feature type="transmembrane region" description="Helical" evidence="2">
    <location>
        <begin position="496"/>
        <end position="520"/>
    </location>
</feature>
<keyword evidence="2" id="KW-1133">Transmembrane helix</keyword>
<reference evidence="4" key="1">
    <citation type="submission" date="2022-08" db="EMBL/GenBank/DDBJ databases">
        <authorList>
            <person name="Deng Y."/>
            <person name="Han X.-F."/>
            <person name="Zhang Y.-Q."/>
        </authorList>
    </citation>
    <scope>NUCLEOTIDE SEQUENCE</scope>
    <source>
        <strain evidence="4">CPCC 205716</strain>
    </source>
</reference>
<feature type="transmembrane region" description="Helical" evidence="2">
    <location>
        <begin position="557"/>
        <end position="573"/>
    </location>
</feature>
<feature type="transmembrane region" description="Helical" evidence="2">
    <location>
        <begin position="464"/>
        <end position="484"/>
    </location>
</feature>
<dbReference type="Proteomes" id="UP001165580">
    <property type="component" value="Unassembled WGS sequence"/>
</dbReference>
<keyword evidence="2" id="KW-0472">Membrane</keyword>
<name>A0ABT2GCD7_9MICO</name>
<feature type="transmembrane region" description="Helical" evidence="2">
    <location>
        <begin position="619"/>
        <end position="640"/>
    </location>
</feature>